<sequence>MNPVEVFEFFFDGEYFALLQREIRRYIPWKEKSIQEPSIDELKAVMAIQFFSGYHCVPSRRHYWSNDPDLHVSFVADIISRNRFDAILSILHFADNQRLNRSDRMAKLRPLMDHCGAAVKILVDKLPEQIRKDSLHIYTDNLFTSYPLMKAFKSEGIGSTGTMRQNRLKGCPLKSVAAMKTVARGSMSVVVEMNSGIYIVRWNDNAPVTIASTVHGTKPMVDVKRYSQKEKKHIKVPQPKLIQEYNRAMGGTDTMDQNVSSYRIGIRQRKYWWCIYNWILGATMQNSWLIYRLYNPNTSQLDFIRAVVRSYLAKSVKPPGGRPSGQNASARVLSSIRFDGRDHLPLFVQ</sequence>
<evidence type="ECO:0000313" key="1">
    <source>
        <dbReference type="EMBL" id="CAD7233781.1"/>
    </source>
</evidence>
<dbReference type="InterPro" id="IPR052638">
    <property type="entry name" value="PiggyBac_TE-derived"/>
</dbReference>
<dbReference type="GO" id="GO:0043565">
    <property type="term" value="F:sequence-specific DNA binding"/>
    <property type="evidence" value="ECO:0007669"/>
    <property type="project" value="TreeGrafter"/>
</dbReference>
<dbReference type="PANTHER" id="PTHR47055:SF3">
    <property type="entry name" value="PHORBOL-ESTER_DAG-TYPE DOMAIN-CONTAINING PROTEIN"/>
    <property type="match status" value="1"/>
</dbReference>
<gene>
    <name evidence="1" type="ORF">CTOB1V02_LOCUS11600</name>
</gene>
<dbReference type="OrthoDB" id="6382161at2759"/>
<dbReference type="InterPro" id="IPR029526">
    <property type="entry name" value="PGBD"/>
</dbReference>
<name>A0A7R8WL45_9CRUS</name>
<dbReference type="AlphaFoldDB" id="A0A7R8WL45"/>
<dbReference type="PANTHER" id="PTHR47055">
    <property type="entry name" value="DDE_TNP_1_7 DOMAIN-CONTAINING PROTEIN"/>
    <property type="match status" value="1"/>
</dbReference>
<proteinExistence type="predicted"/>
<organism evidence="1">
    <name type="scientific">Cyprideis torosa</name>
    <dbReference type="NCBI Taxonomy" id="163714"/>
    <lineage>
        <taxon>Eukaryota</taxon>
        <taxon>Metazoa</taxon>
        <taxon>Ecdysozoa</taxon>
        <taxon>Arthropoda</taxon>
        <taxon>Crustacea</taxon>
        <taxon>Oligostraca</taxon>
        <taxon>Ostracoda</taxon>
        <taxon>Podocopa</taxon>
        <taxon>Podocopida</taxon>
        <taxon>Cytherocopina</taxon>
        <taxon>Cytheroidea</taxon>
        <taxon>Cytherideidae</taxon>
        <taxon>Cyprideis</taxon>
    </lineage>
</organism>
<dbReference type="EMBL" id="OB666936">
    <property type="protein sequence ID" value="CAD7233781.1"/>
    <property type="molecule type" value="Genomic_DNA"/>
</dbReference>
<protein>
    <submittedName>
        <fullName evidence="1">Uncharacterized protein</fullName>
    </submittedName>
</protein>
<reference evidence="1" key="1">
    <citation type="submission" date="2020-11" db="EMBL/GenBank/DDBJ databases">
        <authorList>
            <person name="Tran Van P."/>
        </authorList>
    </citation>
    <scope>NUCLEOTIDE SEQUENCE</scope>
</reference>
<accession>A0A7R8WL45</accession>
<dbReference type="Pfam" id="PF13843">
    <property type="entry name" value="DDE_Tnp_1_7"/>
    <property type="match status" value="2"/>
</dbReference>